<gene>
    <name evidence="1" type="ORF">D5086_018296</name>
</gene>
<evidence type="ECO:0000313" key="1">
    <source>
        <dbReference type="EMBL" id="KAL3580461.1"/>
    </source>
</evidence>
<organism evidence="1 2">
    <name type="scientific">Populus alba</name>
    <name type="common">White poplar</name>
    <dbReference type="NCBI Taxonomy" id="43335"/>
    <lineage>
        <taxon>Eukaryota</taxon>
        <taxon>Viridiplantae</taxon>
        <taxon>Streptophyta</taxon>
        <taxon>Embryophyta</taxon>
        <taxon>Tracheophyta</taxon>
        <taxon>Spermatophyta</taxon>
        <taxon>Magnoliopsida</taxon>
        <taxon>eudicotyledons</taxon>
        <taxon>Gunneridae</taxon>
        <taxon>Pentapetalae</taxon>
        <taxon>rosids</taxon>
        <taxon>fabids</taxon>
        <taxon>Malpighiales</taxon>
        <taxon>Salicaceae</taxon>
        <taxon>Saliceae</taxon>
        <taxon>Populus</taxon>
    </lineage>
</organism>
<sequence length="352" mass="39142">MLKSSTINPTSSPISISGVQVCFFSDGQSLNYDRMANYESYKKSLAKFGTINLSNLIKEHFPSNGHKKLSCIITNPFVTWVADVAINHGIPCAMFWIQPCSLYAIYYRFYNKLNSFPTLTDPDMSVELPGLPLLHTEDLPSFVLPSILFGSLPKMFSEMFQNMKSGIGPLVPPSLLGEDEDHDRGVEMWKAEDTCTEWLNKEAPSSVIYVSFGSVVVLSAKQMECIAKALKNSNSPFIWVVKQPDLPEPDGVPVIAYPKWSDQPTNAKLIVDVFRIGLRLRANQDGIVSNEEVERCIREIMDGPKSVELKSNARELRIAAREAVAGGGSSDKNILLFVDEIIESCVQLKHAM</sequence>
<name>A0ACC4BQX8_POPAL</name>
<comment type="caution">
    <text evidence="1">The sequence shown here is derived from an EMBL/GenBank/DDBJ whole genome shotgun (WGS) entry which is preliminary data.</text>
</comment>
<reference evidence="1 2" key="1">
    <citation type="journal article" date="2024" name="Plant Biotechnol. J.">
        <title>Genome and CRISPR/Cas9 system of a widespread forest tree (Populus alba) in the world.</title>
        <authorList>
            <person name="Liu Y.J."/>
            <person name="Jiang P.F."/>
            <person name="Han X.M."/>
            <person name="Li X.Y."/>
            <person name="Wang H.M."/>
            <person name="Wang Y.J."/>
            <person name="Wang X.X."/>
            <person name="Zeng Q.Y."/>
        </authorList>
    </citation>
    <scope>NUCLEOTIDE SEQUENCE [LARGE SCALE GENOMIC DNA]</scope>
    <source>
        <strain evidence="2">cv. PAL-ZL1</strain>
    </source>
</reference>
<dbReference type="Proteomes" id="UP000309997">
    <property type="component" value="Unassembled WGS sequence"/>
</dbReference>
<proteinExistence type="predicted"/>
<keyword evidence="2" id="KW-1185">Reference proteome</keyword>
<protein>
    <submittedName>
        <fullName evidence="1">Uncharacterized protein</fullName>
    </submittedName>
</protein>
<accession>A0ACC4BQX8</accession>
<evidence type="ECO:0000313" key="2">
    <source>
        <dbReference type="Proteomes" id="UP000309997"/>
    </source>
</evidence>
<dbReference type="EMBL" id="RCHU02000009">
    <property type="protein sequence ID" value="KAL3580461.1"/>
    <property type="molecule type" value="Genomic_DNA"/>
</dbReference>